<feature type="non-terminal residue" evidence="2">
    <location>
        <position position="227"/>
    </location>
</feature>
<protein>
    <submittedName>
        <fullName evidence="2">Uncharacterized protein</fullName>
    </submittedName>
</protein>
<feature type="transmembrane region" description="Helical" evidence="1">
    <location>
        <begin position="64"/>
        <end position="84"/>
    </location>
</feature>
<sequence>MKKSYAGIASLSIVDDDSRWSSRINLRSRRNRIKEHLKPVISDENLISRAVAGRMLELRDRECYLLFCLIVFIIAVPCFSHESLFDGKPLYAGKELWKETMPLQSGFRVYKLEGLKSNSWYEVKISYPASIPALFSLQLLRNGEMGLKLNQMRKLLNTEKLIFKTESLEHVNENKDGLYVLVTVEPEGIVAIPNFKERAFIIYNIGKPFFYLLLSYQSSSSHSIGLV</sequence>
<evidence type="ECO:0000313" key="3">
    <source>
        <dbReference type="Proteomes" id="UP000836841"/>
    </source>
</evidence>
<dbReference type="Proteomes" id="UP000836841">
    <property type="component" value="Chromosome 1"/>
</dbReference>
<gene>
    <name evidence="2" type="ORF">TAV2_LOCUS3789</name>
</gene>
<evidence type="ECO:0000313" key="2">
    <source>
        <dbReference type="EMBL" id="CAH2036686.1"/>
    </source>
</evidence>
<organism evidence="2 3">
    <name type="scientific">Thlaspi arvense</name>
    <name type="common">Field penny-cress</name>
    <dbReference type="NCBI Taxonomy" id="13288"/>
    <lineage>
        <taxon>Eukaryota</taxon>
        <taxon>Viridiplantae</taxon>
        <taxon>Streptophyta</taxon>
        <taxon>Embryophyta</taxon>
        <taxon>Tracheophyta</taxon>
        <taxon>Spermatophyta</taxon>
        <taxon>Magnoliopsida</taxon>
        <taxon>eudicotyledons</taxon>
        <taxon>Gunneridae</taxon>
        <taxon>Pentapetalae</taxon>
        <taxon>rosids</taxon>
        <taxon>malvids</taxon>
        <taxon>Brassicales</taxon>
        <taxon>Brassicaceae</taxon>
        <taxon>Thlaspideae</taxon>
        <taxon>Thlaspi</taxon>
    </lineage>
</organism>
<keyword evidence="3" id="KW-1185">Reference proteome</keyword>
<dbReference type="PANTHER" id="PTHR35465:SF4">
    <property type="entry name" value="(RAPE) HYPOTHETICAL PROTEIN"/>
    <property type="match status" value="1"/>
</dbReference>
<keyword evidence="1" id="KW-0472">Membrane</keyword>
<evidence type="ECO:0000256" key="1">
    <source>
        <dbReference type="SAM" id="Phobius"/>
    </source>
</evidence>
<accession>A0AAU9R9X1</accession>
<dbReference type="AlphaFoldDB" id="A0AAU9R9X1"/>
<proteinExistence type="predicted"/>
<keyword evidence="1" id="KW-1133">Transmembrane helix</keyword>
<name>A0AAU9R9X1_THLAR</name>
<reference evidence="2 3" key="1">
    <citation type="submission" date="2022-03" db="EMBL/GenBank/DDBJ databases">
        <authorList>
            <person name="Nunn A."/>
            <person name="Chopra R."/>
            <person name="Nunn A."/>
            <person name="Contreras Garrido A."/>
        </authorList>
    </citation>
    <scope>NUCLEOTIDE SEQUENCE [LARGE SCALE GENOMIC DNA]</scope>
</reference>
<dbReference type="EMBL" id="OU466857">
    <property type="protein sequence ID" value="CAH2036686.1"/>
    <property type="molecule type" value="Genomic_DNA"/>
</dbReference>
<dbReference type="PANTHER" id="PTHR35465">
    <property type="entry name" value="CAVEOLIN-1 PROTEIN"/>
    <property type="match status" value="1"/>
</dbReference>
<keyword evidence="1" id="KW-0812">Transmembrane</keyword>